<dbReference type="Gene3D" id="3.40.50.1000">
    <property type="entry name" value="HAD superfamily/HAD-like"/>
    <property type="match status" value="2"/>
</dbReference>
<dbReference type="SUPFAM" id="SSF56784">
    <property type="entry name" value="HAD-like"/>
    <property type="match status" value="1"/>
</dbReference>
<evidence type="ECO:0000313" key="2">
    <source>
        <dbReference type="Proteomes" id="UP000763484"/>
    </source>
</evidence>
<comment type="caution">
    <text evidence="1">The sequence shown here is derived from an EMBL/GenBank/DDBJ whole genome shotgun (WGS) entry which is preliminary data.</text>
</comment>
<dbReference type="InterPro" id="IPR023214">
    <property type="entry name" value="HAD_sf"/>
</dbReference>
<dbReference type="NCBIfam" id="TIGR01460">
    <property type="entry name" value="HAD-SF-IIA"/>
    <property type="match status" value="1"/>
</dbReference>
<proteinExistence type="predicted"/>
<dbReference type="EMBL" id="JADFAQ010000014">
    <property type="protein sequence ID" value="MBE5727886.1"/>
    <property type="molecule type" value="Genomic_DNA"/>
</dbReference>
<organism evidence="1 2">
    <name type="scientific">Candidatus Acidifodinimicrobium mancum</name>
    <dbReference type="NCBI Taxonomy" id="2898728"/>
    <lineage>
        <taxon>Archaea</taxon>
        <taxon>Candidatus Parvarchaeota</taxon>
        <taxon>Candidatus Acidifodinimicrobiaceae</taxon>
        <taxon>Candidatus Acidifodinimicrobium</taxon>
    </lineage>
</organism>
<protein>
    <submittedName>
        <fullName evidence="1">HAD-IIA family hydrolase</fullName>
    </submittedName>
</protein>
<dbReference type="GO" id="GO:0016791">
    <property type="term" value="F:phosphatase activity"/>
    <property type="evidence" value="ECO:0007669"/>
    <property type="project" value="TreeGrafter"/>
</dbReference>
<sequence length="273" mass="31289">MTRVNNTEKIRKLIRSKRFFMLDGDGTLYLWDKSLKSSGDFIKKIKSLGKQFVILSNNDSESKKKRLDFLRRILKVDLSDDNLLLPNDLVIDTFKRRKIRAFDGLISDEFVRELIKNGFKRDTKNPDIILIGFDTDITYDKIKRIVEHINSGKKFILTHIDPLCPYKDGMEIPDAGLIAELIETATKKEPEETLGKPFRSVVHYILDKAGASKQESLIIGDRINTDIKMANENGVDSIWIRGSVDKPIKSRYKPTLSVESVDEIYKAIKVIAK</sequence>
<keyword evidence="1" id="KW-0378">Hydrolase</keyword>
<dbReference type="InterPro" id="IPR036412">
    <property type="entry name" value="HAD-like_sf"/>
</dbReference>
<dbReference type="Proteomes" id="UP000763484">
    <property type="component" value="Unassembled WGS sequence"/>
</dbReference>
<accession>A0A8T3UTN3</accession>
<dbReference type="Pfam" id="PF13344">
    <property type="entry name" value="Hydrolase_6"/>
    <property type="match status" value="1"/>
</dbReference>
<evidence type="ECO:0000313" key="1">
    <source>
        <dbReference type="EMBL" id="MBE5727886.1"/>
    </source>
</evidence>
<dbReference type="GO" id="GO:0005737">
    <property type="term" value="C:cytoplasm"/>
    <property type="evidence" value="ECO:0007669"/>
    <property type="project" value="TreeGrafter"/>
</dbReference>
<dbReference type="PANTHER" id="PTHR19288:SF46">
    <property type="entry name" value="HALOACID DEHALOGENASE-LIKE HYDROLASE DOMAIN-CONTAINING PROTEIN 2"/>
    <property type="match status" value="1"/>
</dbReference>
<name>A0A8T3UTN3_9ARCH</name>
<reference evidence="1 2" key="1">
    <citation type="submission" date="2020-09" db="EMBL/GenBank/DDBJ databases">
        <title>Genomic characterization of a novel Parvarchaeota family in acid mine drainage sediments.</title>
        <authorList>
            <person name="Luo Z.-H."/>
        </authorList>
    </citation>
    <scope>NUCLEOTIDE SEQUENCE [LARGE SCALE GENOMIC DNA]</scope>
    <source>
        <strain evidence="1">TL1-5_bins.178</strain>
    </source>
</reference>
<dbReference type="Pfam" id="PF13242">
    <property type="entry name" value="Hydrolase_like"/>
    <property type="match status" value="1"/>
</dbReference>
<dbReference type="PANTHER" id="PTHR19288">
    <property type="entry name" value="4-NITROPHENYLPHOSPHATASE-RELATED"/>
    <property type="match status" value="1"/>
</dbReference>
<dbReference type="AlphaFoldDB" id="A0A8T3UTN3"/>
<gene>
    <name evidence="1" type="ORF">IHE50_00500</name>
</gene>
<dbReference type="InterPro" id="IPR006357">
    <property type="entry name" value="HAD-SF_hydro_IIA"/>
</dbReference>